<dbReference type="OrthoDB" id="9803306at2"/>
<evidence type="ECO:0000256" key="7">
    <source>
        <dbReference type="ARBA" id="ARBA00031959"/>
    </source>
</evidence>
<keyword evidence="4" id="KW-0808">Transferase</keyword>
<dbReference type="AlphaFoldDB" id="A0A1G7NQZ4"/>
<keyword evidence="5" id="KW-0548">Nucleotidyltransferase</keyword>
<keyword evidence="12" id="KW-1185">Reference proteome</keyword>
<dbReference type="RefSeq" id="WP_090018875.1">
    <property type="nucleotide sequence ID" value="NZ_FNCE01000002.1"/>
</dbReference>
<gene>
    <name evidence="11" type="ORF">SAMN05216241_102243</name>
</gene>
<dbReference type="Pfam" id="PF00483">
    <property type="entry name" value="NTP_transferase"/>
    <property type="match status" value="1"/>
</dbReference>
<evidence type="ECO:0000256" key="6">
    <source>
        <dbReference type="ARBA" id="ARBA00031455"/>
    </source>
</evidence>
<dbReference type="InterPro" id="IPR029044">
    <property type="entry name" value="Nucleotide-diphossugar_trans"/>
</dbReference>
<reference evidence="11 12" key="1">
    <citation type="submission" date="2016-10" db="EMBL/GenBank/DDBJ databases">
        <authorList>
            <person name="de Groot N.N."/>
        </authorList>
    </citation>
    <scope>NUCLEOTIDE SEQUENCE [LARGE SCALE GENOMIC DNA]</scope>
    <source>
        <strain evidence="11 12">DSM 25584</strain>
    </source>
</reference>
<name>A0A1G7NQZ4_9PROT</name>
<comment type="similarity">
    <text evidence="1">Belongs to the UDPGP type 2 family.</text>
</comment>
<dbReference type="PANTHER" id="PTHR43197:SF1">
    <property type="entry name" value="UTP--GLUCOSE-1-PHOSPHATE URIDYLYLTRANSFERASE"/>
    <property type="match status" value="1"/>
</dbReference>
<dbReference type="EMBL" id="FNCE01000002">
    <property type="protein sequence ID" value="SDF75719.1"/>
    <property type="molecule type" value="Genomic_DNA"/>
</dbReference>
<comment type="catalytic activity">
    <reaction evidence="9">
        <text>alpha-D-glucose 1-phosphate + UTP + H(+) = UDP-alpha-D-glucose + diphosphate</text>
        <dbReference type="Rhea" id="RHEA:19889"/>
        <dbReference type="ChEBI" id="CHEBI:15378"/>
        <dbReference type="ChEBI" id="CHEBI:33019"/>
        <dbReference type="ChEBI" id="CHEBI:46398"/>
        <dbReference type="ChEBI" id="CHEBI:58601"/>
        <dbReference type="ChEBI" id="CHEBI:58885"/>
        <dbReference type="EC" id="2.7.7.9"/>
    </reaction>
</comment>
<dbReference type="InterPro" id="IPR005771">
    <property type="entry name" value="GalU_uridylyltTrfase_bac/arc"/>
</dbReference>
<evidence type="ECO:0000256" key="3">
    <source>
        <dbReference type="ARBA" id="ARBA00019048"/>
    </source>
</evidence>
<dbReference type="EC" id="2.7.7.9" evidence="2"/>
<dbReference type="InterPro" id="IPR005835">
    <property type="entry name" value="NTP_transferase_dom"/>
</dbReference>
<dbReference type="PANTHER" id="PTHR43197">
    <property type="entry name" value="UTP--GLUCOSE-1-PHOSPHATE URIDYLYLTRANSFERASE"/>
    <property type="match status" value="1"/>
</dbReference>
<accession>A0A1G7NQZ4</accession>
<evidence type="ECO:0000256" key="1">
    <source>
        <dbReference type="ARBA" id="ARBA00006890"/>
    </source>
</evidence>
<protein>
    <recommendedName>
        <fullName evidence="3">UTP--glucose-1-phosphate uridylyltransferase</fullName>
        <ecNumber evidence="2">2.7.7.9</ecNumber>
    </recommendedName>
    <alternativeName>
        <fullName evidence="6">Alpha-D-glucosyl-1-phosphate uridylyltransferase</fullName>
    </alternativeName>
    <alternativeName>
        <fullName evidence="7">UDP-glucose pyrophosphorylase</fullName>
    </alternativeName>
    <alternativeName>
        <fullName evidence="8">Uridine diphosphoglucose pyrophosphorylase</fullName>
    </alternativeName>
</protein>
<proteinExistence type="inferred from homology"/>
<dbReference type="GO" id="GO:0003983">
    <property type="term" value="F:UTP:glucose-1-phosphate uridylyltransferase activity"/>
    <property type="evidence" value="ECO:0007669"/>
    <property type="project" value="UniProtKB-EC"/>
</dbReference>
<dbReference type="STRING" id="1082479.SAMN05216241_102243"/>
<evidence type="ECO:0000256" key="4">
    <source>
        <dbReference type="ARBA" id="ARBA00022679"/>
    </source>
</evidence>
<dbReference type="SUPFAM" id="SSF53448">
    <property type="entry name" value="Nucleotide-diphospho-sugar transferases"/>
    <property type="match status" value="1"/>
</dbReference>
<evidence type="ECO:0000313" key="12">
    <source>
        <dbReference type="Proteomes" id="UP000199415"/>
    </source>
</evidence>
<evidence type="ECO:0000256" key="2">
    <source>
        <dbReference type="ARBA" id="ARBA00012415"/>
    </source>
</evidence>
<feature type="domain" description="Nucleotidyl transferase" evidence="10">
    <location>
        <begin position="7"/>
        <end position="268"/>
    </location>
</feature>
<evidence type="ECO:0000313" key="11">
    <source>
        <dbReference type="EMBL" id="SDF75719.1"/>
    </source>
</evidence>
<sequence length="295" mass="30944">MARVRTAVIPVAGLGTRMLPAAKAIPKEMLPVVDRPLIEHTVAEARAAGMERIVLVTGQGGSAVVDHFDRAPELEDALSKAGKTETLEQTNRHADRGGEIISVRQARKLGLGHAVWCAHRVVGDEPFAVMLPDDLILGEPPCLSELVAVHDRLGGNVVSVEEVAAEATSRYGILDVTADDGTVAASQGVVEKPAPEVAPSRLGVVGRYVLDPGVMRALADQPAGAGGEIQLTDAIARTLPQTPLHGVRFSGHRYDCGSKAGFVQAFLAVALEHPDTAAAARAEMARHALKQTVSA</sequence>
<dbReference type="CDD" id="cd02541">
    <property type="entry name" value="UGPase_prokaryotic"/>
    <property type="match status" value="1"/>
</dbReference>
<dbReference type="Proteomes" id="UP000199415">
    <property type="component" value="Unassembled WGS sequence"/>
</dbReference>
<dbReference type="GO" id="GO:0006011">
    <property type="term" value="P:UDP-alpha-D-glucose metabolic process"/>
    <property type="evidence" value="ECO:0007669"/>
    <property type="project" value="InterPro"/>
</dbReference>
<evidence type="ECO:0000256" key="5">
    <source>
        <dbReference type="ARBA" id="ARBA00022695"/>
    </source>
</evidence>
<evidence type="ECO:0000256" key="8">
    <source>
        <dbReference type="ARBA" id="ARBA00032341"/>
    </source>
</evidence>
<evidence type="ECO:0000256" key="9">
    <source>
        <dbReference type="ARBA" id="ARBA00048128"/>
    </source>
</evidence>
<evidence type="ECO:0000259" key="10">
    <source>
        <dbReference type="Pfam" id="PF00483"/>
    </source>
</evidence>
<organism evidence="11 12">
    <name type="scientific">Limimonas halophila</name>
    <dbReference type="NCBI Taxonomy" id="1082479"/>
    <lineage>
        <taxon>Bacteria</taxon>
        <taxon>Pseudomonadati</taxon>
        <taxon>Pseudomonadota</taxon>
        <taxon>Alphaproteobacteria</taxon>
        <taxon>Rhodospirillales</taxon>
        <taxon>Rhodovibrionaceae</taxon>
        <taxon>Limimonas</taxon>
    </lineage>
</organism>
<dbReference type="Gene3D" id="3.90.550.10">
    <property type="entry name" value="Spore Coat Polysaccharide Biosynthesis Protein SpsA, Chain A"/>
    <property type="match status" value="1"/>
</dbReference>